<feature type="domain" description="CoA carboxyltransferase N-terminal" evidence="6">
    <location>
        <begin position="1"/>
        <end position="172"/>
    </location>
</feature>
<dbReference type="EMBL" id="LXFE01004239">
    <property type="protein sequence ID" value="OLL21815.1"/>
    <property type="molecule type" value="Genomic_DNA"/>
</dbReference>
<keyword evidence="9" id="KW-1185">Reference proteome</keyword>
<reference evidence="8 9" key="1">
    <citation type="submission" date="2016-04" db="EMBL/GenBank/DDBJ databases">
        <title>Evolutionary innovation and constraint leading to complex multicellularity in the Ascomycota.</title>
        <authorList>
            <person name="Cisse O."/>
            <person name="Nguyen A."/>
            <person name="Hewitt D.A."/>
            <person name="Jedd G."/>
            <person name="Stajich J.E."/>
        </authorList>
    </citation>
    <scope>NUCLEOTIDE SEQUENCE [LARGE SCALE GENOMIC DNA]</scope>
    <source>
        <strain evidence="8 9">DAH-3</strain>
    </source>
</reference>
<evidence type="ECO:0000256" key="5">
    <source>
        <dbReference type="ARBA" id="ARBA00052347"/>
    </source>
</evidence>
<dbReference type="OMA" id="QGGIIKH"/>
<dbReference type="PANTHER" id="PTHR22855:SF46">
    <property type="entry name" value="METHYLCROTONOYL-COA CARBOXYLASE"/>
    <property type="match status" value="1"/>
</dbReference>
<evidence type="ECO:0000259" key="6">
    <source>
        <dbReference type="PROSITE" id="PS50980"/>
    </source>
</evidence>
<dbReference type="PANTHER" id="PTHR22855">
    <property type="entry name" value="ACETYL, PROPIONYL, PYRUVATE, AND GLUTACONYL CARBOXYLASE-RELATED"/>
    <property type="match status" value="1"/>
</dbReference>
<dbReference type="UniPathway" id="UPA00363">
    <property type="reaction ID" value="UER00861"/>
</dbReference>
<comment type="pathway">
    <text evidence="1">Amino-acid degradation; L-leucine degradation; (S)-3-hydroxy-3-methylglutaryl-CoA from 3-isovaleryl-CoA: step 2/3.</text>
</comment>
<evidence type="ECO:0000259" key="7">
    <source>
        <dbReference type="PROSITE" id="PS50989"/>
    </source>
</evidence>
<proteinExistence type="predicted"/>
<dbReference type="InterPro" id="IPR034733">
    <property type="entry name" value="AcCoA_carboxyl_beta"/>
</dbReference>
<dbReference type="Pfam" id="PF01039">
    <property type="entry name" value="Carboxyl_trans"/>
    <property type="match status" value="2"/>
</dbReference>
<evidence type="ECO:0000313" key="9">
    <source>
        <dbReference type="Proteomes" id="UP000186594"/>
    </source>
</evidence>
<dbReference type="PROSITE" id="PS50980">
    <property type="entry name" value="COA_CT_NTER"/>
    <property type="match status" value="1"/>
</dbReference>
<evidence type="ECO:0000256" key="3">
    <source>
        <dbReference type="ARBA" id="ARBA00031237"/>
    </source>
</evidence>
<dbReference type="AlphaFoldDB" id="A0A1U7LGN3"/>
<dbReference type="InterPro" id="IPR011763">
    <property type="entry name" value="COA_CT_C"/>
</dbReference>
<gene>
    <name evidence="8" type="ORF">NEOLI_001032</name>
</gene>
<dbReference type="InterPro" id="IPR011762">
    <property type="entry name" value="COA_CT_N"/>
</dbReference>
<sequence>MVTAHIPTLDGGAWKPISTIKTKRICKIAAENDLPMISMVQSAGVSLPHQFRVFHSGGELFKDLAQRSGQGTPTCSVVMGSSTAGGAYQPGMSDYTILVKNQAQVFLGGPPLVKMATGEITDAESLGGADMHSRESGLSDQLAMDEFEAILKARQWILTINRENHGSHRVPKLRHVLPPIYDSDELLGIVSADIKHPFDMQEVISRIVDDSRVELFKPLYGKNLNPVILSHEAHKGTQFIRLCNNSNTPIIFLHNVSGFMVGKKTEKEGLIKAGSLFVNAVSNSKVPHLSIVCGASYGAGNYAMCGRPYDPRFLFSWPNSRCSVMGPEQLTGVMEHIAREGAAKAGHEIDEKALRVRSEGFRKRVEADGDVYYTSAHMLDDGIVDPRDTRNVLGMCLDIVYNVDVKGNPGFRGISRM</sequence>
<organism evidence="8 9">
    <name type="scientific">Neolecta irregularis (strain DAH-3)</name>
    <dbReference type="NCBI Taxonomy" id="1198029"/>
    <lineage>
        <taxon>Eukaryota</taxon>
        <taxon>Fungi</taxon>
        <taxon>Dikarya</taxon>
        <taxon>Ascomycota</taxon>
        <taxon>Taphrinomycotina</taxon>
        <taxon>Neolectales</taxon>
        <taxon>Neolectaceae</taxon>
        <taxon>Neolecta</taxon>
    </lineage>
</organism>
<dbReference type="Proteomes" id="UP000186594">
    <property type="component" value="Unassembled WGS sequence"/>
</dbReference>
<evidence type="ECO:0000256" key="1">
    <source>
        <dbReference type="ARBA" id="ARBA00025711"/>
    </source>
</evidence>
<feature type="domain" description="CoA carboxyltransferase C-terminal" evidence="7">
    <location>
        <begin position="233"/>
        <end position="417"/>
    </location>
</feature>
<dbReference type="InterPro" id="IPR045190">
    <property type="entry name" value="MCCB/AccD1-like"/>
</dbReference>
<name>A0A1U7LGN3_NEOID</name>
<dbReference type="GO" id="GO:0006552">
    <property type="term" value="P:L-leucine catabolic process"/>
    <property type="evidence" value="ECO:0007669"/>
    <property type="project" value="UniProtKB-UniPathway"/>
</dbReference>
<dbReference type="PROSITE" id="PS50989">
    <property type="entry name" value="COA_CT_CTER"/>
    <property type="match status" value="1"/>
</dbReference>
<dbReference type="Gene3D" id="3.90.226.10">
    <property type="entry name" value="2-enoyl-CoA Hydratase, Chain A, domain 1"/>
    <property type="match status" value="3"/>
</dbReference>
<evidence type="ECO:0000256" key="2">
    <source>
        <dbReference type="ARBA" id="ARBA00026116"/>
    </source>
</evidence>
<dbReference type="GO" id="GO:0004485">
    <property type="term" value="F:methylcrotonoyl-CoA carboxylase activity"/>
    <property type="evidence" value="ECO:0007669"/>
    <property type="project" value="UniProtKB-EC"/>
</dbReference>
<comment type="caution">
    <text evidence="8">The sequence shown here is derived from an EMBL/GenBank/DDBJ whole genome shotgun (WGS) entry which is preliminary data.</text>
</comment>
<dbReference type="OrthoDB" id="439921at2759"/>
<evidence type="ECO:0000313" key="8">
    <source>
        <dbReference type="EMBL" id="OLL21815.1"/>
    </source>
</evidence>
<comment type="catalytic activity">
    <reaction evidence="5">
        <text>3-methylbut-2-enoyl-CoA + hydrogencarbonate + ATP = 3-methyl-(2E)-glutaconyl-CoA + ADP + phosphate + H(+)</text>
        <dbReference type="Rhea" id="RHEA:13589"/>
        <dbReference type="ChEBI" id="CHEBI:15378"/>
        <dbReference type="ChEBI" id="CHEBI:17544"/>
        <dbReference type="ChEBI" id="CHEBI:30616"/>
        <dbReference type="ChEBI" id="CHEBI:43474"/>
        <dbReference type="ChEBI" id="CHEBI:57344"/>
        <dbReference type="ChEBI" id="CHEBI:57346"/>
        <dbReference type="ChEBI" id="CHEBI:456216"/>
        <dbReference type="EC" id="6.4.1.4"/>
    </reaction>
</comment>
<dbReference type="SUPFAM" id="SSF52096">
    <property type="entry name" value="ClpP/crotonase"/>
    <property type="match status" value="2"/>
</dbReference>
<dbReference type="STRING" id="1198029.A0A1U7LGN3"/>
<dbReference type="EC" id="6.4.1.4" evidence="2"/>
<dbReference type="InterPro" id="IPR029045">
    <property type="entry name" value="ClpP/crotonase-like_dom_sf"/>
</dbReference>
<evidence type="ECO:0000256" key="4">
    <source>
        <dbReference type="ARBA" id="ARBA00031404"/>
    </source>
</evidence>
<protein>
    <recommendedName>
        <fullName evidence="2">methylcrotonoyl-CoA carboxylase</fullName>
        <ecNumber evidence="2">6.4.1.4</ecNumber>
    </recommendedName>
    <alternativeName>
        <fullName evidence="4">3-methylcrotonyl-CoA carboxylase 2</fullName>
    </alternativeName>
    <alternativeName>
        <fullName evidence="3">3-methylcrotonyl-CoA:carbon dioxide ligase subunit beta</fullName>
    </alternativeName>
</protein>
<accession>A0A1U7LGN3</accession>